<gene>
    <name evidence="1" type="ORF">McpCs1_04580</name>
</gene>
<evidence type="ECO:0000313" key="2">
    <source>
        <dbReference type="Proteomes" id="UP001283212"/>
    </source>
</evidence>
<sequence length="78" mass="8924">MKDQNQGYCQRATVSRGVTKYNTTYQHINPGPRVLKVPHEFSNEIRLSQKGRARKQNSCLKGSKGMPKNPHIFEFSGF</sequence>
<name>A0AAE4SB50_9EURY</name>
<dbReference type="EMBL" id="JAWDKB010000002">
    <property type="protein sequence ID" value="MDV0443091.1"/>
    <property type="molecule type" value="Genomic_DNA"/>
</dbReference>
<proteinExistence type="predicted"/>
<accession>A0AAE4SB50</accession>
<evidence type="ECO:0000313" key="1">
    <source>
        <dbReference type="EMBL" id="MDV0443091.1"/>
    </source>
</evidence>
<protein>
    <submittedName>
        <fullName evidence="1">Uncharacterized protein</fullName>
    </submittedName>
</protein>
<comment type="caution">
    <text evidence="1">The sequence shown here is derived from an EMBL/GenBank/DDBJ whole genome shotgun (WGS) entry which is preliminary data.</text>
</comment>
<reference evidence="1 2" key="1">
    <citation type="submission" date="2023-06" db="EMBL/GenBank/DDBJ databases">
        <title>Genome sequence of Methancorpusculaceae sp. Cs1.</title>
        <authorList>
            <person name="Protasov E."/>
            <person name="Platt K."/>
            <person name="Poehlein A."/>
            <person name="Daniel R."/>
            <person name="Brune A."/>
        </authorList>
    </citation>
    <scope>NUCLEOTIDE SEQUENCE [LARGE SCALE GENOMIC DNA]</scope>
    <source>
        <strain evidence="1 2">Cs1</strain>
    </source>
</reference>
<organism evidence="1 2">
    <name type="scientific">Methanorbis rubei</name>
    <dbReference type="NCBI Taxonomy" id="3028300"/>
    <lineage>
        <taxon>Archaea</taxon>
        <taxon>Methanobacteriati</taxon>
        <taxon>Methanobacteriota</taxon>
        <taxon>Stenosarchaea group</taxon>
        <taxon>Methanomicrobia</taxon>
        <taxon>Methanomicrobiales</taxon>
        <taxon>Methanocorpusculaceae</taxon>
        <taxon>Methanorbis</taxon>
    </lineage>
</organism>
<dbReference type="AlphaFoldDB" id="A0AAE4SB50"/>
<keyword evidence="2" id="KW-1185">Reference proteome</keyword>
<dbReference type="Proteomes" id="UP001283212">
    <property type="component" value="Unassembled WGS sequence"/>
</dbReference>